<evidence type="ECO:0000256" key="5">
    <source>
        <dbReference type="ARBA" id="ARBA00023242"/>
    </source>
</evidence>
<evidence type="ECO:0000313" key="8">
    <source>
        <dbReference type="EMBL" id="CAB3407206.1"/>
    </source>
</evidence>
<dbReference type="GO" id="GO:0005634">
    <property type="term" value="C:nucleus"/>
    <property type="evidence" value="ECO:0007669"/>
    <property type="project" value="UniProtKB-SubCell"/>
</dbReference>
<dbReference type="GO" id="GO:0000978">
    <property type="term" value="F:RNA polymerase II cis-regulatory region sequence-specific DNA binding"/>
    <property type="evidence" value="ECO:0007669"/>
    <property type="project" value="TreeGrafter"/>
</dbReference>
<dbReference type="AlphaFoldDB" id="A0A8S1F0L4"/>
<sequence>MADQAQVPPASSSAAGSVPPPATSQTIPPMIPYDYSYGLDPNALQMTDYWANGYPPIAHYQAPPIGGDIDYAYPQLSQLANAASEGNPNATSATTAASELAAATSTATNEMHELKVSVAGASSAPPPPTTAMLPTLPHPVPGMYDWTNGYPAYMPPPPASQDDKTAVSSSSTSYLLPPAPYPFGGDSNTLSTPFYPPPPSASTGLGDGTGLPDYTAQCLTAAPPQQPPPAGISPHYDAYPGMLPTGNAMTRNENASLRSSGRRRGANSVAGSSGMPTRHSSSSRLSDNDSVSNDEREHDRRSQNNMRERVRVRDINSAFKELGKMCNQHNPATSERTQTKLGILHQAVAVITQLEEQVRQRNMNPKALVGMKRKPDDDKMKIEDDANPLPFQSHQRFNQ</sequence>
<feature type="compositionally biased region" description="Low complexity" evidence="6">
    <location>
        <begin position="1"/>
        <end position="17"/>
    </location>
</feature>
<keyword evidence="3" id="KW-0238">DNA-binding</keyword>
<evidence type="ECO:0000256" key="1">
    <source>
        <dbReference type="ARBA" id="ARBA00004123"/>
    </source>
</evidence>
<dbReference type="GO" id="GO:0000981">
    <property type="term" value="F:DNA-binding transcription factor activity, RNA polymerase II-specific"/>
    <property type="evidence" value="ECO:0007669"/>
    <property type="project" value="TreeGrafter"/>
</dbReference>
<dbReference type="Proteomes" id="UP000494206">
    <property type="component" value="Unassembled WGS sequence"/>
</dbReference>
<feature type="compositionally biased region" description="Basic and acidic residues" evidence="6">
    <location>
        <begin position="373"/>
        <end position="384"/>
    </location>
</feature>
<organism evidence="8 9">
    <name type="scientific">Caenorhabditis bovis</name>
    <dbReference type="NCBI Taxonomy" id="2654633"/>
    <lineage>
        <taxon>Eukaryota</taxon>
        <taxon>Metazoa</taxon>
        <taxon>Ecdysozoa</taxon>
        <taxon>Nematoda</taxon>
        <taxon>Chromadorea</taxon>
        <taxon>Rhabditida</taxon>
        <taxon>Rhabditina</taxon>
        <taxon>Rhabditomorpha</taxon>
        <taxon>Rhabditoidea</taxon>
        <taxon>Rhabditidae</taxon>
        <taxon>Peloderinae</taxon>
        <taxon>Caenorhabditis</taxon>
    </lineage>
</organism>
<evidence type="ECO:0000256" key="6">
    <source>
        <dbReference type="SAM" id="MobiDB-lite"/>
    </source>
</evidence>
<evidence type="ECO:0000256" key="3">
    <source>
        <dbReference type="ARBA" id="ARBA00023125"/>
    </source>
</evidence>
<dbReference type="InterPro" id="IPR011598">
    <property type="entry name" value="bHLH_dom"/>
</dbReference>
<evidence type="ECO:0000256" key="4">
    <source>
        <dbReference type="ARBA" id="ARBA00023163"/>
    </source>
</evidence>
<dbReference type="Pfam" id="PF00010">
    <property type="entry name" value="HLH"/>
    <property type="match status" value="1"/>
</dbReference>
<dbReference type="Gene3D" id="4.10.280.10">
    <property type="entry name" value="Helix-loop-helix DNA-binding domain"/>
    <property type="match status" value="1"/>
</dbReference>
<dbReference type="CDD" id="cd18943">
    <property type="entry name" value="bHLH_E-protein_E47-like"/>
    <property type="match status" value="1"/>
</dbReference>
<dbReference type="InterPro" id="IPR051098">
    <property type="entry name" value="NeuroDiff_E-box_TFs"/>
</dbReference>
<keyword evidence="9" id="KW-1185">Reference proteome</keyword>
<dbReference type="EMBL" id="CADEPM010000006">
    <property type="protein sequence ID" value="CAB3407206.1"/>
    <property type="molecule type" value="Genomic_DNA"/>
</dbReference>
<evidence type="ECO:0000313" key="9">
    <source>
        <dbReference type="Proteomes" id="UP000494206"/>
    </source>
</evidence>
<dbReference type="GO" id="GO:0005667">
    <property type="term" value="C:transcription regulator complex"/>
    <property type="evidence" value="ECO:0007669"/>
    <property type="project" value="TreeGrafter"/>
</dbReference>
<keyword evidence="4" id="KW-0804">Transcription</keyword>
<dbReference type="PANTHER" id="PTHR11793:SF13">
    <property type="entry name" value="PROTEIN DAUGHTERLESS"/>
    <property type="match status" value="1"/>
</dbReference>
<dbReference type="InterPro" id="IPR036638">
    <property type="entry name" value="HLH_DNA-bd_sf"/>
</dbReference>
<comment type="subcellular location">
    <subcellularLocation>
        <location evidence="1">Nucleus</location>
    </subcellularLocation>
</comment>
<dbReference type="SMART" id="SM00353">
    <property type="entry name" value="HLH"/>
    <property type="match status" value="1"/>
</dbReference>
<dbReference type="PROSITE" id="PS50888">
    <property type="entry name" value="BHLH"/>
    <property type="match status" value="1"/>
</dbReference>
<name>A0A8S1F0L4_9PELO</name>
<evidence type="ECO:0000256" key="2">
    <source>
        <dbReference type="ARBA" id="ARBA00023015"/>
    </source>
</evidence>
<dbReference type="FunFam" id="4.10.280.10:FF:000132">
    <property type="entry name" value="CRE-HLH-2 protein"/>
    <property type="match status" value="1"/>
</dbReference>
<dbReference type="GO" id="GO:0000785">
    <property type="term" value="C:chromatin"/>
    <property type="evidence" value="ECO:0007669"/>
    <property type="project" value="TreeGrafter"/>
</dbReference>
<dbReference type="SUPFAM" id="SSF47459">
    <property type="entry name" value="HLH, helix-loop-helix DNA-binding domain"/>
    <property type="match status" value="1"/>
</dbReference>
<feature type="region of interest" description="Disordered" evidence="6">
    <location>
        <begin position="369"/>
        <end position="399"/>
    </location>
</feature>
<dbReference type="PANTHER" id="PTHR11793">
    <property type="entry name" value="BASIC HELIX-LOOP-HELIX TRANSCRIPTION FACTOR"/>
    <property type="match status" value="1"/>
</dbReference>
<feature type="compositionally biased region" description="Low complexity" evidence="6">
    <location>
        <begin position="266"/>
        <end position="291"/>
    </location>
</feature>
<keyword evidence="2" id="KW-0805">Transcription regulation</keyword>
<feature type="compositionally biased region" description="Basic and acidic residues" evidence="6">
    <location>
        <begin position="293"/>
        <end position="310"/>
    </location>
</feature>
<feature type="domain" description="BHLH" evidence="7">
    <location>
        <begin position="299"/>
        <end position="354"/>
    </location>
</feature>
<protein>
    <recommendedName>
        <fullName evidence="7">BHLH domain-containing protein</fullName>
    </recommendedName>
</protein>
<keyword evidence="5" id="KW-0539">Nucleus</keyword>
<accession>A0A8S1F0L4</accession>
<feature type="region of interest" description="Disordered" evidence="6">
    <location>
        <begin position="187"/>
        <end position="310"/>
    </location>
</feature>
<dbReference type="OrthoDB" id="10034090at2759"/>
<evidence type="ECO:0000259" key="7">
    <source>
        <dbReference type="PROSITE" id="PS50888"/>
    </source>
</evidence>
<comment type="caution">
    <text evidence="8">The sequence shown here is derived from an EMBL/GenBank/DDBJ whole genome shotgun (WGS) entry which is preliminary data.</text>
</comment>
<gene>
    <name evidence="8" type="ORF">CBOVIS_LOCUS9168</name>
</gene>
<proteinExistence type="predicted"/>
<reference evidence="8 9" key="1">
    <citation type="submission" date="2020-04" db="EMBL/GenBank/DDBJ databases">
        <authorList>
            <person name="Laetsch R D."/>
            <person name="Stevens L."/>
            <person name="Kumar S."/>
            <person name="Blaxter L. M."/>
        </authorList>
    </citation>
    <scope>NUCLEOTIDE SEQUENCE [LARGE SCALE GENOMIC DNA]</scope>
</reference>
<dbReference type="GO" id="GO:0046983">
    <property type="term" value="F:protein dimerization activity"/>
    <property type="evidence" value="ECO:0007669"/>
    <property type="project" value="InterPro"/>
</dbReference>
<feature type="region of interest" description="Disordered" evidence="6">
    <location>
        <begin position="1"/>
        <end position="25"/>
    </location>
</feature>
<feature type="compositionally biased region" description="Polar residues" evidence="6">
    <location>
        <begin position="390"/>
        <end position="399"/>
    </location>
</feature>